<dbReference type="InterPro" id="IPR036921">
    <property type="entry name" value="PurM-like_N_sf"/>
</dbReference>
<name>A0AAU8GBV5_9CHLR</name>
<dbReference type="Gene3D" id="3.90.650.10">
    <property type="entry name" value="PurM-like C-terminal domain"/>
    <property type="match status" value="1"/>
</dbReference>
<evidence type="ECO:0000256" key="1">
    <source>
        <dbReference type="ARBA" id="ARBA00006243"/>
    </source>
</evidence>
<organism evidence="4">
    <name type="scientific">Dehalogenimonas sp. 4OHTPN</name>
    <dbReference type="NCBI Taxonomy" id="3166643"/>
    <lineage>
        <taxon>Bacteria</taxon>
        <taxon>Bacillati</taxon>
        <taxon>Chloroflexota</taxon>
        <taxon>Dehalococcoidia</taxon>
        <taxon>Dehalococcoidales</taxon>
        <taxon>Dehalococcoidaceae</taxon>
        <taxon>Dehalogenimonas</taxon>
    </lineage>
</organism>
<dbReference type="PIRSF" id="PIRSF005644">
    <property type="entry name" value="Hdrgns_mtr_HypE"/>
    <property type="match status" value="1"/>
</dbReference>
<evidence type="ECO:0000259" key="3">
    <source>
        <dbReference type="Pfam" id="PF02769"/>
    </source>
</evidence>
<accession>A0AAU8GBV5</accession>
<evidence type="ECO:0000259" key="2">
    <source>
        <dbReference type="Pfam" id="PF00586"/>
    </source>
</evidence>
<dbReference type="Pfam" id="PF02769">
    <property type="entry name" value="AIRS_C"/>
    <property type="match status" value="1"/>
</dbReference>
<sequence>MDANKTVLLAHGSGGKLSQELVRKMFVGELANETLSRLDDAACFSLNGGRLAFTTDSYVVSPIFFPGGDIGKLAVCGTVNDLATAGAVPKFLSLAFIIEEGLPLEDLARVVNSIKAASSEAGVCVVTGDTKVVNRGKADRLFINTSGVGIVPDGINISGCNGRPGDIVMLSGSIGDHGMAIMAQREGFTFKLPVESDCAPLNGMVTAMLKASKNIHTLRDPTRGGLATTLNEIAAQSNVGIDIDETKIPVKDAVRAACELLGFDPLYVANEGKMIAIVAPEDADKVLESMRRNPYGGEASIIGEVVNGHPGRVVLKTALGARRILDMLSGELLPRIC</sequence>
<dbReference type="Gene3D" id="3.30.1330.10">
    <property type="entry name" value="PurM-like, N-terminal domain"/>
    <property type="match status" value="1"/>
</dbReference>
<comment type="similarity">
    <text evidence="1">Belongs to the HypE family.</text>
</comment>
<proteinExistence type="inferred from homology"/>
<evidence type="ECO:0000313" key="4">
    <source>
        <dbReference type="EMBL" id="XCH33579.1"/>
    </source>
</evidence>
<feature type="domain" description="PurM-like N-terminal" evidence="2">
    <location>
        <begin position="39"/>
        <end position="151"/>
    </location>
</feature>
<feature type="domain" description="PurM-like C-terminal" evidence="3">
    <location>
        <begin position="163"/>
        <end position="315"/>
    </location>
</feature>
<dbReference type="InterPro" id="IPR010918">
    <property type="entry name" value="PurM-like_C_dom"/>
</dbReference>
<dbReference type="PANTHER" id="PTHR30303:SF0">
    <property type="entry name" value="CARBAMOYL DEHYDRATASE HYPE"/>
    <property type="match status" value="1"/>
</dbReference>
<dbReference type="InterPro" id="IPR036676">
    <property type="entry name" value="PurM-like_C_sf"/>
</dbReference>
<dbReference type="NCBIfam" id="TIGR02124">
    <property type="entry name" value="hypE"/>
    <property type="match status" value="1"/>
</dbReference>
<dbReference type="InterPro" id="IPR011854">
    <property type="entry name" value="HypE"/>
</dbReference>
<dbReference type="SUPFAM" id="SSF55326">
    <property type="entry name" value="PurM N-terminal domain-like"/>
    <property type="match status" value="1"/>
</dbReference>
<dbReference type="RefSeq" id="WP_353714804.1">
    <property type="nucleotide sequence ID" value="NZ_CP159307.1"/>
</dbReference>
<dbReference type="PANTHER" id="PTHR30303">
    <property type="entry name" value="HYDROGENASE ISOENZYMES FORMATION PROTEIN HYPE"/>
    <property type="match status" value="1"/>
</dbReference>
<dbReference type="GO" id="GO:0051604">
    <property type="term" value="P:protein maturation"/>
    <property type="evidence" value="ECO:0007669"/>
    <property type="project" value="TreeGrafter"/>
</dbReference>
<dbReference type="CDD" id="cd02197">
    <property type="entry name" value="HypE"/>
    <property type="match status" value="1"/>
</dbReference>
<gene>
    <name evidence="4" type="primary">hypE</name>
    <name evidence="4" type="ORF">ABV300_01535</name>
</gene>
<dbReference type="Pfam" id="PF00586">
    <property type="entry name" value="AIRS"/>
    <property type="match status" value="1"/>
</dbReference>
<dbReference type="AlphaFoldDB" id="A0AAU8GBV5"/>
<dbReference type="InterPro" id="IPR016188">
    <property type="entry name" value="PurM-like_N"/>
</dbReference>
<reference evidence="4" key="1">
    <citation type="submission" date="2024-06" db="EMBL/GenBank/DDBJ databases">
        <title>A Novel Isolate, Dehalogenimonas sp. Strain 4OHTPN, Dechlorinates Aromatic 4 Hydroxy chlorothalonil by a Novel Reductive Dehalogenase.</title>
        <authorList>
            <person name="Liu G."/>
        </authorList>
    </citation>
    <scope>NUCLEOTIDE SEQUENCE</scope>
    <source>
        <strain evidence="4">4OHTPN</strain>
    </source>
</reference>
<dbReference type="SUPFAM" id="SSF56042">
    <property type="entry name" value="PurM C-terminal domain-like"/>
    <property type="match status" value="1"/>
</dbReference>
<protein>
    <submittedName>
        <fullName evidence="4">Hydrogenase expression/formation protein HypE</fullName>
    </submittedName>
</protein>
<dbReference type="EMBL" id="CP159307">
    <property type="protein sequence ID" value="XCH33579.1"/>
    <property type="molecule type" value="Genomic_DNA"/>
</dbReference>